<dbReference type="PATRIC" id="fig|423471.3.peg.2051"/>
<dbReference type="Proteomes" id="UP000003477">
    <property type="component" value="Unassembled WGS sequence"/>
</dbReference>
<sequence>MFPINLVYSMSFQRVKKQTLEEAAENRNLRLAAIQEVIK</sequence>
<name>G5J3W3_CROWT</name>
<accession>G5J3W3</accession>
<dbReference type="AlphaFoldDB" id="G5J3W3"/>
<dbReference type="EMBL" id="AESD01000333">
    <property type="protein sequence ID" value="EHJ13112.1"/>
    <property type="molecule type" value="Genomic_DNA"/>
</dbReference>
<organism evidence="1 2">
    <name type="scientific">Crocosphaera watsonii WH 0003</name>
    <dbReference type="NCBI Taxonomy" id="423471"/>
    <lineage>
        <taxon>Bacteria</taxon>
        <taxon>Bacillati</taxon>
        <taxon>Cyanobacteriota</taxon>
        <taxon>Cyanophyceae</taxon>
        <taxon>Oscillatoriophycideae</taxon>
        <taxon>Chroococcales</taxon>
        <taxon>Aphanothecaceae</taxon>
        <taxon>Crocosphaera</taxon>
    </lineage>
</organism>
<comment type="caution">
    <text evidence="1">The sequence shown here is derived from an EMBL/GenBank/DDBJ whole genome shotgun (WGS) entry which is preliminary data.</text>
</comment>
<evidence type="ECO:0000313" key="2">
    <source>
        <dbReference type="Proteomes" id="UP000003477"/>
    </source>
</evidence>
<reference evidence="1 2" key="1">
    <citation type="journal article" date="2011" name="Front. Microbiol.">
        <title>Two Strains of Crocosphaera watsonii with Highly Conserved Genomes are Distinguished by Strain-Specific Features.</title>
        <authorList>
            <person name="Bench S.R."/>
            <person name="Ilikchyan I.N."/>
            <person name="Tripp H.J."/>
            <person name="Zehr J.P."/>
        </authorList>
    </citation>
    <scope>NUCLEOTIDE SEQUENCE [LARGE SCALE GENOMIC DNA]</scope>
    <source>
        <strain evidence="1 2">WH 0003</strain>
    </source>
</reference>
<proteinExistence type="predicted"/>
<gene>
    <name evidence="1" type="ORF">CWATWH0003_2186</name>
</gene>
<evidence type="ECO:0000313" key="1">
    <source>
        <dbReference type="EMBL" id="EHJ13112.1"/>
    </source>
</evidence>
<protein>
    <submittedName>
        <fullName evidence="1">Uncharacterized protein</fullName>
    </submittedName>
</protein>